<comment type="caution">
    <text evidence="4">The sequence shown here is derived from an EMBL/GenBank/DDBJ whole genome shotgun (WGS) entry which is preliminary data.</text>
</comment>
<dbReference type="InterPro" id="IPR007112">
    <property type="entry name" value="Expansin/allergen_DPBB_dom"/>
</dbReference>
<dbReference type="PANTHER" id="PTHR31836:SF21">
    <property type="entry name" value="EXPANSIN-LIKE PROTEIN 7"/>
    <property type="match status" value="1"/>
</dbReference>
<dbReference type="EMBL" id="PXOF01000122">
    <property type="protein sequence ID" value="RGP63982.1"/>
    <property type="molecule type" value="Genomic_DNA"/>
</dbReference>
<feature type="domain" description="Expansin-like EG45" evidence="3">
    <location>
        <begin position="53"/>
        <end position="146"/>
    </location>
</feature>
<reference evidence="4 5" key="1">
    <citation type="journal article" date="2018" name="PLoS Pathog.">
        <title>Evolution of structural diversity of trichothecenes, a family of toxins produced by plant pathogenic and entomopathogenic fungi.</title>
        <authorList>
            <person name="Proctor R.H."/>
            <person name="McCormick S.P."/>
            <person name="Kim H.S."/>
            <person name="Cardoza R.E."/>
            <person name="Stanley A.M."/>
            <person name="Lindo L."/>
            <person name="Kelly A."/>
            <person name="Brown D.W."/>
            <person name="Lee T."/>
            <person name="Vaughan M.M."/>
            <person name="Alexander N.J."/>
            <person name="Busman M."/>
            <person name="Gutierrez S."/>
        </authorList>
    </citation>
    <scope>NUCLEOTIDE SEQUENCE [LARGE SCALE GENOMIC DNA]</scope>
    <source>
        <strain evidence="4 5">NRRL 3299</strain>
    </source>
</reference>
<feature type="chain" id="PRO_5017198170" evidence="2">
    <location>
        <begin position="23"/>
        <end position="238"/>
    </location>
</feature>
<keyword evidence="1 2" id="KW-0732">Signal</keyword>
<dbReference type="Proteomes" id="UP000266152">
    <property type="component" value="Unassembled WGS sequence"/>
</dbReference>
<organism evidence="4 5">
    <name type="scientific">Fusarium sporotrichioides</name>
    <dbReference type="NCBI Taxonomy" id="5514"/>
    <lineage>
        <taxon>Eukaryota</taxon>
        <taxon>Fungi</taxon>
        <taxon>Dikarya</taxon>
        <taxon>Ascomycota</taxon>
        <taxon>Pezizomycotina</taxon>
        <taxon>Sordariomycetes</taxon>
        <taxon>Hypocreomycetidae</taxon>
        <taxon>Hypocreales</taxon>
        <taxon>Nectriaceae</taxon>
        <taxon>Fusarium</taxon>
    </lineage>
</organism>
<evidence type="ECO:0000313" key="4">
    <source>
        <dbReference type="EMBL" id="RGP63982.1"/>
    </source>
</evidence>
<dbReference type="Pfam" id="PF01357">
    <property type="entry name" value="Expansin_C"/>
    <property type="match status" value="1"/>
</dbReference>
<protein>
    <submittedName>
        <fullName evidence="4">Extracellular cellulase allergen asp f7</fullName>
    </submittedName>
</protein>
<dbReference type="PROSITE" id="PS50842">
    <property type="entry name" value="EXPANSIN_EG45"/>
    <property type="match status" value="1"/>
</dbReference>
<evidence type="ECO:0000259" key="3">
    <source>
        <dbReference type="PROSITE" id="PS50842"/>
    </source>
</evidence>
<dbReference type="Gene3D" id="2.40.40.10">
    <property type="entry name" value="RlpA-like domain"/>
    <property type="match status" value="1"/>
</dbReference>
<dbReference type="InterPro" id="IPR036749">
    <property type="entry name" value="Expansin_CBD_sf"/>
</dbReference>
<sequence length="238" mass="25644">MFNSLSIYLATLLAATSTVVNAAAVQGTSPVFTGLGTRYGDADGCTEEDCWQNGACSFVGYDLPAGIDGTTCVSDEIWNKGANCGGCIQVTYKSKTIKVMVTNRTGGDKNHLDMTPATWNKLTNNMKGGGVDGIKWKWIECPLRSAPLQVHMHGGASKYWFAATIENMTHRVKAVDVSTDSGKTWKACYLKNPNMWMLDGTLPSDSAWVRVTSVNNKQVVVKNVALKSGQVTKGTANF</sequence>
<dbReference type="CDD" id="cd22271">
    <property type="entry name" value="DPBB_EXP_N-like"/>
    <property type="match status" value="1"/>
</dbReference>
<evidence type="ECO:0000256" key="2">
    <source>
        <dbReference type="SAM" id="SignalP"/>
    </source>
</evidence>
<dbReference type="SUPFAM" id="SSF49590">
    <property type="entry name" value="PHL pollen allergen"/>
    <property type="match status" value="1"/>
</dbReference>
<dbReference type="Gene3D" id="2.60.40.760">
    <property type="entry name" value="Expansin, cellulose-binding-like domain"/>
    <property type="match status" value="1"/>
</dbReference>
<dbReference type="STRING" id="5514.A0A395RVW8"/>
<gene>
    <name evidence="4" type="ORF">FSPOR_8310</name>
</gene>
<name>A0A395RVW8_FUSSP</name>
<evidence type="ECO:0000256" key="1">
    <source>
        <dbReference type="ARBA" id="ARBA00022729"/>
    </source>
</evidence>
<evidence type="ECO:0000313" key="5">
    <source>
        <dbReference type="Proteomes" id="UP000266152"/>
    </source>
</evidence>
<proteinExistence type="predicted"/>
<dbReference type="InterPro" id="IPR051477">
    <property type="entry name" value="Expansin_CellWall"/>
</dbReference>
<dbReference type="InterPro" id="IPR036908">
    <property type="entry name" value="RlpA-like_sf"/>
</dbReference>
<accession>A0A395RVW8</accession>
<keyword evidence="5" id="KW-1185">Reference proteome</keyword>
<dbReference type="InterPro" id="IPR007117">
    <property type="entry name" value="Expansin_CBD"/>
</dbReference>
<dbReference type="PANTHER" id="PTHR31836">
    <property type="match status" value="1"/>
</dbReference>
<dbReference type="AlphaFoldDB" id="A0A395RVW8"/>
<dbReference type="SUPFAM" id="SSF50685">
    <property type="entry name" value="Barwin-like endoglucanases"/>
    <property type="match status" value="1"/>
</dbReference>
<feature type="signal peptide" evidence="2">
    <location>
        <begin position="1"/>
        <end position="22"/>
    </location>
</feature>